<comment type="similarity">
    <text evidence="1">Belongs to the bacterial histone-like protein family.</text>
</comment>
<keyword evidence="2 3" id="KW-0238">DNA-binding</keyword>
<dbReference type="Proteomes" id="UP000585681">
    <property type="component" value="Unassembled WGS sequence"/>
</dbReference>
<dbReference type="SUPFAM" id="SSF47729">
    <property type="entry name" value="IHF-like DNA-binding proteins"/>
    <property type="match status" value="1"/>
</dbReference>
<evidence type="ECO:0000256" key="1">
    <source>
        <dbReference type="ARBA" id="ARBA00010529"/>
    </source>
</evidence>
<evidence type="ECO:0000313" key="4">
    <source>
        <dbReference type="Proteomes" id="UP000585681"/>
    </source>
</evidence>
<comment type="caution">
    <text evidence="3">The sequence shown here is derived from an EMBL/GenBank/DDBJ whole genome shotgun (WGS) entry which is preliminary data.</text>
</comment>
<dbReference type="InterPro" id="IPR000119">
    <property type="entry name" value="Hist_DNA-bd"/>
</dbReference>
<dbReference type="EMBL" id="JACIEQ010000004">
    <property type="protein sequence ID" value="MBB4023206.1"/>
    <property type="molecule type" value="Genomic_DNA"/>
</dbReference>
<name>A0A840CKD4_9RHOB</name>
<keyword evidence="4" id="KW-1185">Reference proteome</keyword>
<proteinExistence type="inferred from homology"/>
<gene>
    <name evidence="3" type="ORF">GGR17_003028</name>
</gene>
<dbReference type="Pfam" id="PF00216">
    <property type="entry name" value="Bac_DNA_binding"/>
    <property type="match status" value="1"/>
</dbReference>
<dbReference type="Gene3D" id="4.10.520.10">
    <property type="entry name" value="IHF-like DNA-binding proteins"/>
    <property type="match status" value="1"/>
</dbReference>
<accession>A0A840CKD4</accession>
<protein>
    <submittedName>
        <fullName evidence="3">DNA-binding protein HU-alpha</fullName>
    </submittedName>
</protein>
<reference evidence="3" key="1">
    <citation type="submission" date="2020-08" db="EMBL/GenBank/DDBJ databases">
        <title>Genomic Encyclopedia of Type Strains, Phase IV (KMG-IV): sequencing the most valuable type-strain genomes for metagenomic binning, comparative biology and taxonomic classification.</title>
        <authorList>
            <person name="Goeker M."/>
        </authorList>
    </citation>
    <scope>NUCLEOTIDE SEQUENCE [LARGE SCALE GENOMIC DNA]</scope>
    <source>
        <strain evidence="3">DSM 105040</strain>
    </source>
</reference>
<dbReference type="AlphaFoldDB" id="A0A840CKD4"/>
<dbReference type="InterPro" id="IPR010992">
    <property type="entry name" value="IHF-like_DNA-bd_dom_sf"/>
</dbReference>
<dbReference type="GO" id="GO:0003677">
    <property type="term" value="F:DNA binding"/>
    <property type="evidence" value="ECO:0007669"/>
    <property type="project" value="UniProtKB-KW"/>
</dbReference>
<sequence>MTNSRKTTTTRNISAVADITDATEAEAVVAEEGGEEAVAPNALRKKELIDRVVEVSGMKKKDVKPIVEATLAVLGAALSNEETMNLPPMGKIVINRKKDLANGEVLMTRIRRSTKAAETGEEPLAEVSE</sequence>
<organism evidence="3 4">
    <name type="scientific">Actibacterium naphthalenivorans</name>
    <dbReference type="NCBI Taxonomy" id="1614693"/>
    <lineage>
        <taxon>Bacteria</taxon>
        <taxon>Pseudomonadati</taxon>
        <taxon>Pseudomonadota</taxon>
        <taxon>Alphaproteobacteria</taxon>
        <taxon>Rhodobacterales</taxon>
        <taxon>Roseobacteraceae</taxon>
        <taxon>Actibacterium</taxon>
    </lineage>
</organism>
<evidence type="ECO:0000313" key="3">
    <source>
        <dbReference type="EMBL" id="MBB4023206.1"/>
    </source>
</evidence>
<dbReference type="GO" id="GO:0030527">
    <property type="term" value="F:structural constituent of chromatin"/>
    <property type="evidence" value="ECO:0007669"/>
    <property type="project" value="InterPro"/>
</dbReference>
<evidence type="ECO:0000256" key="2">
    <source>
        <dbReference type="ARBA" id="ARBA00023125"/>
    </source>
</evidence>